<keyword evidence="1 6" id="KW-0245">EGF-like domain</keyword>
<keyword evidence="4 6" id="KW-1015">Disulfide bond</keyword>
<dbReference type="PROSITE" id="PS50026">
    <property type="entry name" value="EGF_3"/>
    <property type="match status" value="13"/>
</dbReference>
<feature type="disulfide bond" evidence="6">
    <location>
        <begin position="524"/>
        <end position="533"/>
    </location>
</feature>
<feature type="transmembrane region" description="Helical" evidence="7">
    <location>
        <begin position="2445"/>
        <end position="2470"/>
    </location>
</feature>
<feature type="domain" description="EGF-like" evidence="8">
    <location>
        <begin position="64"/>
        <end position="102"/>
    </location>
</feature>
<dbReference type="InterPro" id="IPR013032">
    <property type="entry name" value="EGF-like_CS"/>
</dbReference>
<comment type="caution">
    <text evidence="6">Lacks conserved residue(s) required for the propagation of feature annotation.</text>
</comment>
<dbReference type="Gene3D" id="2.10.25.10">
    <property type="entry name" value="Laminin"/>
    <property type="match status" value="9"/>
</dbReference>
<dbReference type="SMART" id="SM01411">
    <property type="entry name" value="Ephrin_rec_like"/>
    <property type="match status" value="21"/>
</dbReference>
<feature type="domain" description="EGF-like" evidence="8">
    <location>
        <begin position="458"/>
        <end position="494"/>
    </location>
</feature>
<dbReference type="FunFam" id="2.10.25.10:FF:000066">
    <property type="entry name" value="FAT atypical cadherin 4"/>
    <property type="match status" value="1"/>
</dbReference>
<evidence type="ECO:0000259" key="9">
    <source>
        <dbReference type="PROSITE" id="PS50825"/>
    </source>
</evidence>
<feature type="domain" description="EGF-like" evidence="8">
    <location>
        <begin position="221"/>
        <end position="259"/>
    </location>
</feature>
<feature type="disulfide bond" evidence="6">
    <location>
        <begin position="108"/>
        <end position="118"/>
    </location>
</feature>
<dbReference type="SMART" id="SM00179">
    <property type="entry name" value="EGF_CA"/>
    <property type="match status" value="10"/>
</dbReference>
<feature type="domain" description="EGF-like" evidence="8">
    <location>
        <begin position="339"/>
        <end position="375"/>
    </location>
</feature>
<feature type="disulfide bond" evidence="6">
    <location>
        <begin position="408"/>
        <end position="417"/>
    </location>
</feature>
<keyword evidence="7" id="KW-1133">Transmembrane helix</keyword>
<dbReference type="SUPFAM" id="SSF57196">
    <property type="entry name" value="EGF/Laminin"/>
    <property type="match status" value="7"/>
</dbReference>
<feature type="domain" description="EGF-like" evidence="8">
    <location>
        <begin position="2399"/>
        <end position="2435"/>
    </location>
</feature>
<feature type="domain" description="EGF-like" evidence="8">
    <location>
        <begin position="575"/>
        <end position="613"/>
    </location>
</feature>
<feature type="domain" description="EGF-like" evidence="8">
    <location>
        <begin position="104"/>
        <end position="140"/>
    </location>
</feature>
<dbReference type="Pfam" id="PF00008">
    <property type="entry name" value="EGF"/>
    <property type="match status" value="2"/>
</dbReference>
<dbReference type="PROSITE" id="PS00010">
    <property type="entry name" value="ASX_HYDROXYL"/>
    <property type="match status" value="5"/>
</dbReference>
<dbReference type="InterPro" id="IPR000152">
    <property type="entry name" value="EGF-type_Asp/Asn_hydroxyl_site"/>
</dbReference>
<keyword evidence="3" id="KW-0677">Repeat</keyword>
<evidence type="ECO:0000256" key="1">
    <source>
        <dbReference type="ARBA" id="ARBA00022536"/>
    </source>
</evidence>
<keyword evidence="2" id="KW-0732">Signal</keyword>
<dbReference type="FunFam" id="2.10.25.10:FF:000472">
    <property type="entry name" value="Uncharacterized protein, isoform A"/>
    <property type="match status" value="2"/>
</dbReference>
<dbReference type="EMBL" id="NEDP02001725">
    <property type="protein sequence ID" value="OWF52623.1"/>
    <property type="molecule type" value="Genomic_DNA"/>
</dbReference>
<dbReference type="STRING" id="6573.A0A210QV26"/>
<dbReference type="SUPFAM" id="SSF49899">
    <property type="entry name" value="Concanavalin A-like lectins/glucanases"/>
    <property type="match status" value="1"/>
</dbReference>
<gene>
    <name evidence="10" type="ORF">KP79_PYT05859</name>
</gene>
<evidence type="ECO:0000256" key="3">
    <source>
        <dbReference type="ARBA" id="ARBA00022737"/>
    </source>
</evidence>
<evidence type="ECO:0000313" key="10">
    <source>
        <dbReference type="EMBL" id="OWF52623.1"/>
    </source>
</evidence>
<feature type="disulfide bond" evidence="6">
    <location>
        <begin position="484"/>
        <end position="493"/>
    </location>
</feature>
<dbReference type="PROSITE" id="PS01186">
    <property type="entry name" value="EGF_2"/>
    <property type="match status" value="7"/>
</dbReference>
<protein>
    <submittedName>
        <fullName evidence="10">Fibropellin-1</fullName>
    </submittedName>
</protein>
<dbReference type="SUPFAM" id="SSF57184">
    <property type="entry name" value="Growth factor receptor domain"/>
    <property type="match status" value="5"/>
</dbReference>
<reference evidence="10 11" key="1">
    <citation type="journal article" date="2017" name="Nat. Ecol. Evol.">
        <title>Scallop genome provides insights into evolution of bilaterian karyotype and development.</title>
        <authorList>
            <person name="Wang S."/>
            <person name="Zhang J."/>
            <person name="Jiao W."/>
            <person name="Li J."/>
            <person name="Xun X."/>
            <person name="Sun Y."/>
            <person name="Guo X."/>
            <person name="Huan P."/>
            <person name="Dong B."/>
            <person name="Zhang L."/>
            <person name="Hu X."/>
            <person name="Sun X."/>
            <person name="Wang J."/>
            <person name="Zhao C."/>
            <person name="Wang Y."/>
            <person name="Wang D."/>
            <person name="Huang X."/>
            <person name="Wang R."/>
            <person name="Lv J."/>
            <person name="Li Y."/>
            <person name="Zhang Z."/>
            <person name="Liu B."/>
            <person name="Lu W."/>
            <person name="Hui Y."/>
            <person name="Liang J."/>
            <person name="Zhou Z."/>
            <person name="Hou R."/>
            <person name="Li X."/>
            <person name="Liu Y."/>
            <person name="Li H."/>
            <person name="Ning X."/>
            <person name="Lin Y."/>
            <person name="Zhao L."/>
            <person name="Xing Q."/>
            <person name="Dou J."/>
            <person name="Li Y."/>
            <person name="Mao J."/>
            <person name="Guo H."/>
            <person name="Dou H."/>
            <person name="Li T."/>
            <person name="Mu C."/>
            <person name="Jiang W."/>
            <person name="Fu Q."/>
            <person name="Fu X."/>
            <person name="Miao Y."/>
            <person name="Liu J."/>
            <person name="Yu Q."/>
            <person name="Li R."/>
            <person name="Liao H."/>
            <person name="Li X."/>
            <person name="Kong Y."/>
            <person name="Jiang Z."/>
            <person name="Chourrout D."/>
            <person name="Li R."/>
            <person name="Bao Z."/>
        </authorList>
    </citation>
    <scope>NUCLEOTIDE SEQUENCE [LARGE SCALE GENOMIC DNA]</scope>
    <source>
        <strain evidence="10 11">PY_sf001</strain>
    </source>
</reference>
<feature type="disulfide bond" evidence="6">
    <location>
        <begin position="563"/>
        <end position="572"/>
    </location>
</feature>
<dbReference type="Pfam" id="PF12661">
    <property type="entry name" value="hEGF"/>
    <property type="match status" value="1"/>
</dbReference>
<feature type="domain" description="EGF-like" evidence="8">
    <location>
        <begin position="377"/>
        <end position="418"/>
    </location>
</feature>
<feature type="domain" description="EGF-like" evidence="8">
    <location>
        <begin position="496"/>
        <end position="534"/>
    </location>
</feature>
<feature type="domain" description="EGF-like" evidence="8">
    <location>
        <begin position="420"/>
        <end position="456"/>
    </location>
</feature>
<dbReference type="PROSITE" id="PS50825">
    <property type="entry name" value="HYR"/>
    <property type="match status" value="1"/>
</dbReference>
<dbReference type="InterPro" id="IPR000742">
    <property type="entry name" value="EGF"/>
</dbReference>
<dbReference type="InterPro" id="IPR018097">
    <property type="entry name" value="EGF_Ca-bd_CS"/>
</dbReference>
<dbReference type="PROSITE" id="PS01187">
    <property type="entry name" value="EGF_CA"/>
    <property type="match status" value="2"/>
</dbReference>
<feature type="domain" description="EGF-like" evidence="8">
    <location>
        <begin position="536"/>
        <end position="573"/>
    </location>
</feature>
<sequence>MYHIRFPFLAECQAGMFSPTGYEPCKPCPTNFYQVLTGQKGCLECPETQITNSTGSNSSNQCWTPELCPASPTPCSGNGSCSVKNHEKFCNCNSGYSGSDCQLMNNFCDESPCVRGTCNNNQGISFTCTCDTGFTGDRCDRDTTNRCTPNTCQAGSCRNIKNGADCLCPLTGGFTQPSCERLDNLCAGIQCSNGGTCVAFGSVRKQCLCQPGYTGENCEININECTLNPQGCLYNGTCSDGVNAYSCQCRPGFSGNRCHVRNNFCSTDPCADAECYNDYDNYKSVCVCHDGFEVQDAGNGKCTSTVKCPLGNAFCNNGSCNNDKCFCLNGYTGSRCQHDFTDCTMNSCKNGGTCVDKHSGFDCMCMSGYTGNDCSVNINDCLGQCQGEHVISTSVGCMDKVNDFMCNCEAGWTGKNCTENIDECASYPCRHGASCTDGDNTYTCNCTIGWTGQNCDTAINNCPDNKCKNEGNCFNMNEGFFCSCLGGTTGKTCSNFPPVCNTITPCTAAKGQCVDEEGTAKCDCIPNYTGSSCQLTTYHCGTDPCQNDGTCVTGSGMDFSCNCRDSYYGTNCDGYTDPCSSKPCTPGANCLSDKDKYLCSCPGGAVPTDNQCKSSAPIGELSVDGMVDTRGTYLNNPFVFSNADMFSVMLWVLCSNDTYNNPIILALEERDIHHQEPGWMDSPPTSNYLLKVTNEGVVFDNGTDLKMVEFGKNICDKIWHHVSVTYHKNGTTYVKLDSTPKDPFTQTVPRSFSKVFQVLLGQSFLGKISQVMIWNKILSTSDQFLAFGNVYTIPDPNEIVQKWMNYAQTKSVTFSSTITVHDNNPTLEDEFQMTADKMPPTVVSCPPFRKEFPMPDEQIVNFPGLKNSISFNHPTDITKYSSVADGESYTRGRIVLVFYAIDGMKNFAMCRFPLYVQYDDCPAPVFNGALTDFTVGSNMKAHKATCSNNLAISGPIPEFFHCTNLGVYNPDEPYDSFLLPACGAVGITSYQVAVDLLYDLVISCKSADLDVFVDRLSTRLRAVGVCKPNCVIVPNLRCETLEGKLLRVSFTLTGLEEILSVPVDGVSVTFLPFEALTYVVYNTDTMDFELVTAGAILRKNVQSITITQSMSCASGYQLVGEQCVQCSAGQYYDTNTKMCKFCQKNTYLDEAGQTICKPCDGNKVTLNEGATSQSLCVENCTAGNFYNKSSTSCQVCAKNFYQENNGMDYCAFCPIQKITTGTGSDSFTDCNDDCPVGEERVESNQACVQCPIGMYRTQLNVKCIPCPSEFTTEQKGTTDESGCNIRICYNGTFRNKSNSCEDCATGYYQDENFKDECKKCPSSESTRNMGSNSSSQCEFVCGAGEEIITGQRKCKQCDRRFYHTGDHPDIFDPCSECPTNKTTEVTGSTHRENCTIEICAMGQEVNSSGDSCIDCPYNTFQDKDVPTSHQRCVQCSGSKATKYMKTISFSDCLFYCPLAGTQDDGNGNCMSCPRGTFRSVDDHSTAFLPCENCTAGKTTETTGSMSSHNCSIDICSKGQELNNTGACLDCPYDFYQDIEMPKSVEKCKPCDSNKATDNMKSTSNNDCKRYCKEPGTELNDQDMCVPCARGTYRSIEDRTKYFAPCMNCSNGRTTEGPGSISSVNCSIDMCSAGEVLNSAGNCERCPKGSYQPITYPNSAVTCTKCPSNKATMDDGQTSEDSCVRVCSAGQQYNNVSDQCEPCDKGTWNNANETMKFQQCASCPVNYTTTGGSSTDLSNCTVLDCDPGSYISGDNCLLCPLGTYQPDRYQASCKDCGSNQNTSETGRTMESDCQIWCGPGLAGSTTCQKCPLDTIKPQAGLSNCVSCEESFANFTSNENRISCDVLFCDKGFQYNGTSSPARCDPCKQGEYKEARGRATLCVTCPPGFTTSGEASTDKSNCDQLHCVKGEYYDSTNQSCQQCPIGSYKDTVGNTNCTTCGTGFTTAITGATSGDVCTVVVCPAGQKRIAITNSCEVCPIGQYQPNQGESNCIPCSPGTYTTRTTGTDLQSDCVDNCSPGYEYNTTSRVCVACGLGTYKSQVGNWKADQTTVINCTSCPPLKTTTSAASTSSTACSLDLCDVGTYQKDGACVSCEKAKYQDEKGQTECKSCGAGKTTKVFSGATSIVDCIPDCPLGKDHNLTSSDCCCTDCAISYYVDKSKGEYCIKCPTGTTNLAPGSVDCPYTDSTPTVKETVTVVFRLRLNVLLDCANENSKSIYANNVKIKLVAVFKTLRFDVCSTPSCDNIASLVVVFPNSGGCNQGGGSRRKRNTGTIVDLDVSVNSLPNPATSTDNSGVKRPIQDVINEMINTNPSSIAPQGSTLDGASVTSITQQCIAGQVLTGTACGPCPVGTYENSGTCANCPVNQYQDVTGQTTCKQCSSSSSINIYTAGTNSTSVSQCLSTCEVNSNYCKNGGTCVASQTVYCQCGSRYSGTNCENRSEPDDSTWIYIVAGTIGGLVFLLIIIIISVVFCRRSSSPKTKIVYEKQDPSQSNHGYQSYPDAVGYPYQQAMIGQQAMSQALPETYYMPYHQPYQQPRAITNRQYRGFEVDEDNSSAYKWTSFSEH</sequence>
<feature type="domain" description="HYR" evidence="9">
    <location>
        <begin position="835"/>
        <end position="918"/>
    </location>
</feature>
<dbReference type="Gene3D" id="2.60.120.200">
    <property type="match status" value="1"/>
</dbReference>
<evidence type="ECO:0000256" key="4">
    <source>
        <dbReference type="ARBA" id="ARBA00023157"/>
    </source>
</evidence>
<dbReference type="InterPro" id="IPR001881">
    <property type="entry name" value="EGF-like_Ca-bd_dom"/>
</dbReference>
<feature type="disulfide bond" evidence="6">
    <location>
        <begin position="147"/>
        <end position="157"/>
    </location>
</feature>
<dbReference type="PANTHER" id="PTHR12916">
    <property type="entry name" value="CYTOCHROME C OXIDASE POLYPEPTIDE VIC-2"/>
    <property type="match status" value="1"/>
</dbReference>
<dbReference type="GO" id="GO:0005509">
    <property type="term" value="F:calcium ion binding"/>
    <property type="evidence" value="ECO:0007669"/>
    <property type="project" value="InterPro"/>
</dbReference>
<dbReference type="GO" id="GO:0007219">
    <property type="term" value="P:Notch signaling pathway"/>
    <property type="evidence" value="ECO:0007669"/>
    <property type="project" value="TreeGrafter"/>
</dbReference>
<feature type="disulfide bond" evidence="6">
    <location>
        <begin position="2425"/>
        <end position="2434"/>
    </location>
</feature>
<evidence type="ECO:0000259" key="8">
    <source>
        <dbReference type="PROSITE" id="PS50026"/>
    </source>
</evidence>
<comment type="caution">
    <text evidence="10">The sequence shown here is derived from an EMBL/GenBank/DDBJ whole genome shotgun (WGS) entry which is preliminary data.</text>
</comment>
<evidence type="ECO:0000256" key="2">
    <source>
        <dbReference type="ARBA" id="ARBA00022729"/>
    </source>
</evidence>
<feature type="disulfide bond" evidence="6">
    <location>
        <begin position="92"/>
        <end position="101"/>
    </location>
</feature>
<dbReference type="InterPro" id="IPR013320">
    <property type="entry name" value="ConA-like_dom_sf"/>
</dbReference>
<dbReference type="Pfam" id="PF07699">
    <property type="entry name" value="Ephrin_rec_like"/>
    <property type="match status" value="15"/>
</dbReference>
<feature type="disulfide bond" evidence="6">
    <location>
        <begin position="209"/>
        <end position="218"/>
    </location>
</feature>
<keyword evidence="5" id="KW-0325">Glycoprotein</keyword>
<proteinExistence type="predicted"/>
<feature type="disulfide bond" evidence="6">
    <location>
        <begin position="130"/>
        <end position="139"/>
    </location>
</feature>
<dbReference type="CDD" id="cd00054">
    <property type="entry name" value="EGF_CA"/>
    <property type="match status" value="3"/>
</dbReference>
<feature type="disulfide bond" evidence="6">
    <location>
        <begin position="249"/>
        <end position="258"/>
    </location>
</feature>
<keyword evidence="11" id="KW-1185">Reference proteome</keyword>
<organism evidence="10 11">
    <name type="scientific">Mizuhopecten yessoensis</name>
    <name type="common">Japanese scallop</name>
    <name type="synonym">Patinopecten yessoensis</name>
    <dbReference type="NCBI Taxonomy" id="6573"/>
    <lineage>
        <taxon>Eukaryota</taxon>
        <taxon>Metazoa</taxon>
        <taxon>Spiralia</taxon>
        <taxon>Lophotrochozoa</taxon>
        <taxon>Mollusca</taxon>
        <taxon>Bivalvia</taxon>
        <taxon>Autobranchia</taxon>
        <taxon>Pteriomorphia</taxon>
        <taxon>Pectinida</taxon>
        <taxon>Pectinoidea</taxon>
        <taxon>Pectinidae</taxon>
        <taxon>Mizuhopecten</taxon>
    </lineage>
</organism>
<evidence type="ECO:0000256" key="7">
    <source>
        <dbReference type="SAM" id="Phobius"/>
    </source>
</evidence>
<dbReference type="PANTHER" id="PTHR12916:SF4">
    <property type="entry name" value="UNINFLATABLE, ISOFORM C"/>
    <property type="match status" value="1"/>
</dbReference>
<accession>A0A210QV26</accession>
<dbReference type="SMART" id="SM00181">
    <property type="entry name" value="EGF"/>
    <property type="match status" value="20"/>
</dbReference>
<evidence type="ECO:0000313" key="11">
    <source>
        <dbReference type="Proteomes" id="UP000242188"/>
    </source>
</evidence>
<dbReference type="InterPro" id="IPR003410">
    <property type="entry name" value="HYR_dom"/>
</dbReference>
<feature type="domain" description="EGF-like" evidence="8">
    <location>
        <begin position="143"/>
        <end position="180"/>
    </location>
</feature>
<dbReference type="InterPro" id="IPR009030">
    <property type="entry name" value="Growth_fac_rcpt_cys_sf"/>
</dbReference>
<name>A0A210QV26_MIZYE</name>
<dbReference type="OrthoDB" id="6162209at2759"/>
<feature type="domain" description="EGF-like" evidence="8">
    <location>
        <begin position="182"/>
        <end position="219"/>
    </location>
</feature>
<dbReference type="PROSITE" id="PS00022">
    <property type="entry name" value="EGF_1"/>
    <property type="match status" value="11"/>
</dbReference>
<evidence type="ECO:0000256" key="6">
    <source>
        <dbReference type="PROSITE-ProRule" id="PRU00076"/>
    </source>
</evidence>
<keyword evidence="7" id="KW-0812">Transmembrane</keyword>
<evidence type="ECO:0000256" key="5">
    <source>
        <dbReference type="ARBA" id="ARBA00023180"/>
    </source>
</evidence>
<feature type="disulfide bond" evidence="6">
    <location>
        <begin position="446"/>
        <end position="455"/>
    </location>
</feature>
<dbReference type="InterPro" id="IPR011641">
    <property type="entry name" value="Tyr-kin_ephrin_A/B_rcpt-like"/>
</dbReference>
<keyword evidence="7" id="KW-0472">Membrane</keyword>
<dbReference type="GO" id="GO:0005112">
    <property type="term" value="F:Notch binding"/>
    <property type="evidence" value="ECO:0007669"/>
    <property type="project" value="TreeGrafter"/>
</dbReference>
<dbReference type="Proteomes" id="UP000242188">
    <property type="component" value="Unassembled WGS sequence"/>
</dbReference>
<feature type="disulfide bond" evidence="6">
    <location>
        <begin position="365"/>
        <end position="374"/>
    </location>
</feature>
<dbReference type="Gene3D" id="2.10.50.10">
    <property type="entry name" value="Tumor Necrosis Factor Receptor, subunit A, domain 2"/>
    <property type="match status" value="14"/>
</dbReference>